<dbReference type="PANTHER" id="PTHR11895:SF176">
    <property type="entry name" value="AMIDASE AMID-RELATED"/>
    <property type="match status" value="1"/>
</dbReference>
<sequence length="449" mass="48026">MENPLVSGAELGRAFKAGKTDPVAALEFYLARAASSESVFITLTPERARSEAKAAAERWRRGQPLGPLDGVPIAWKDLYDVKGTITTAGAAVFANHPPATADAKLVEIAAKAGLVCIGKTNTVEFAYSGIGINPHFGTPRNPYDKHVARVPGGSSSGSAVAVAAGLVPFAMGTDTAGSVRVPAAFNGLVGFKSSSHHYSRDGVFPLSRTLDSIGPLTHSVEDCILLDALFGGKNGPSRLLPADLAQQRFVVDDVILRDARIEAGVRANLERAVDGLRRRGARVENRRVNALHEVFMLIERFGWLAAPEAVAIHETLLASKDAERMDPRVRKRLEGARNFRASDYVNLLWARENLIPRIRQELNGAVLVLPTVGHVAPELAPLERDMDLFFKTNLATLRLTMVGSFLDMPGVALPTGVDPTGMPTSLLLSVPSGEDERLLAIALAASEPS</sequence>
<dbReference type="SUPFAM" id="SSF75304">
    <property type="entry name" value="Amidase signature (AS) enzymes"/>
    <property type="match status" value="1"/>
</dbReference>
<dbReference type="EMBL" id="CP089983">
    <property type="protein sequence ID" value="WXB00435.1"/>
    <property type="molecule type" value="Genomic_DNA"/>
</dbReference>
<dbReference type="RefSeq" id="WP_394830035.1">
    <property type="nucleotide sequence ID" value="NZ_CP089929.1"/>
</dbReference>
<reference evidence="2" key="1">
    <citation type="submission" date="2021-12" db="EMBL/GenBank/DDBJ databases">
        <title>Discovery of the Pendulisporaceae a myxobacterial family with distinct sporulation behavior and unique specialized metabolism.</title>
        <authorList>
            <person name="Garcia R."/>
            <person name="Popoff A."/>
            <person name="Bader C.D."/>
            <person name="Loehr J."/>
            <person name="Walesch S."/>
            <person name="Walt C."/>
            <person name="Boldt J."/>
            <person name="Bunk B."/>
            <person name="Haeckl F.J.F.P.J."/>
            <person name="Gunesch A.P."/>
            <person name="Birkelbach J."/>
            <person name="Nuebel U."/>
            <person name="Pietschmann T."/>
            <person name="Bach T."/>
            <person name="Mueller R."/>
        </authorList>
    </citation>
    <scope>NUCLEOTIDE SEQUENCE</scope>
    <source>
        <strain evidence="2">MSr11367</strain>
    </source>
</reference>
<evidence type="ECO:0000313" key="2">
    <source>
        <dbReference type="EMBL" id="WXB00435.1"/>
    </source>
</evidence>
<dbReference type="InterPro" id="IPR023631">
    <property type="entry name" value="Amidase_dom"/>
</dbReference>
<dbReference type="PANTHER" id="PTHR11895">
    <property type="entry name" value="TRANSAMIDASE"/>
    <property type="match status" value="1"/>
</dbReference>
<evidence type="ECO:0000259" key="1">
    <source>
        <dbReference type="Pfam" id="PF01425"/>
    </source>
</evidence>
<name>A0ABZ2KTX9_9BACT</name>
<dbReference type="InterPro" id="IPR036928">
    <property type="entry name" value="AS_sf"/>
</dbReference>
<keyword evidence="3" id="KW-1185">Reference proteome</keyword>
<accession>A0ABZ2KTX9</accession>
<dbReference type="Pfam" id="PF01425">
    <property type="entry name" value="Amidase"/>
    <property type="match status" value="1"/>
</dbReference>
<evidence type="ECO:0000313" key="3">
    <source>
        <dbReference type="Proteomes" id="UP001374803"/>
    </source>
</evidence>
<gene>
    <name evidence="2" type="ORF">LVJ94_26365</name>
</gene>
<proteinExistence type="predicted"/>
<dbReference type="Gene3D" id="3.90.1300.10">
    <property type="entry name" value="Amidase signature (AS) domain"/>
    <property type="match status" value="1"/>
</dbReference>
<dbReference type="GO" id="GO:0004040">
    <property type="term" value="F:amidase activity"/>
    <property type="evidence" value="ECO:0007669"/>
    <property type="project" value="UniProtKB-EC"/>
</dbReference>
<protein>
    <submittedName>
        <fullName evidence="2">Amidase</fullName>
        <ecNumber evidence="2">3.5.1.4</ecNumber>
    </submittedName>
</protein>
<dbReference type="InterPro" id="IPR000120">
    <property type="entry name" value="Amidase"/>
</dbReference>
<dbReference type="Proteomes" id="UP001374803">
    <property type="component" value="Chromosome"/>
</dbReference>
<organism evidence="2 3">
    <name type="scientific">Pendulispora rubella</name>
    <dbReference type="NCBI Taxonomy" id="2741070"/>
    <lineage>
        <taxon>Bacteria</taxon>
        <taxon>Pseudomonadati</taxon>
        <taxon>Myxococcota</taxon>
        <taxon>Myxococcia</taxon>
        <taxon>Myxococcales</taxon>
        <taxon>Sorangiineae</taxon>
        <taxon>Pendulisporaceae</taxon>
        <taxon>Pendulispora</taxon>
    </lineage>
</organism>
<dbReference type="NCBIfam" id="NF004766">
    <property type="entry name" value="PRK06102.1"/>
    <property type="match status" value="1"/>
</dbReference>
<dbReference type="EC" id="3.5.1.4" evidence="2"/>
<feature type="domain" description="Amidase" evidence="1">
    <location>
        <begin position="25"/>
        <end position="439"/>
    </location>
</feature>
<dbReference type="PROSITE" id="PS00571">
    <property type="entry name" value="AMIDASES"/>
    <property type="match status" value="1"/>
</dbReference>
<dbReference type="InterPro" id="IPR020556">
    <property type="entry name" value="Amidase_CS"/>
</dbReference>
<keyword evidence="2" id="KW-0378">Hydrolase</keyword>